<evidence type="ECO:0000256" key="10">
    <source>
        <dbReference type="ARBA" id="ARBA00023136"/>
    </source>
</evidence>
<keyword evidence="13" id="KW-0175">Coiled coil</keyword>
<feature type="transmembrane region" description="Helical" evidence="15">
    <location>
        <begin position="46"/>
        <end position="65"/>
    </location>
</feature>
<reference evidence="17 18" key="2">
    <citation type="submission" date="2019-01" db="EMBL/GenBank/DDBJ databases">
        <title>Tautonia sociabilis, a novel thermotolerant planctomycete of Isosphaeraceae family, isolated from a 4000 m deep subterranean habitat.</title>
        <authorList>
            <person name="Kovaleva O.L."/>
            <person name="Elcheninov A.G."/>
            <person name="Van Heerden E."/>
            <person name="Toshchakov S.V."/>
            <person name="Novikov A."/>
            <person name="Bonch-Osmolovskaya E.A."/>
            <person name="Kublanov I.V."/>
        </authorList>
    </citation>
    <scope>NUCLEOTIDE SEQUENCE [LARGE SCALE GENOMIC DNA]</scope>
    <source>
        <strain evidence="17 18">GM2012</strain>
    </source>
</reference>
<dbReference type="InterPro" id="IPR033756">
    <property type="entry name" value="YlxH/NBP35"/>
</dbReference>
<evidence type="ECO:0000256" key="3">
    <source>
        <dbReference type="ARBA" id="ARBA00022475"/>
    </source>
</evidence>
<keyword evidence="3" id="KW-1003">Cell membrane</keyword>
<dbReference type="AlphaFoldDB" id="A0A432MJP4"/>
<comment type="subcellular location">
    <subcellularLocation>
        <location evidence="1">Cell membrane</location>
        <topology evidence="1">Multi-pass membrane protein</topology>
    </subcellularLocation>
</comment>
<keyword evidence="6" id="KW-0547">Nucleotide-binding</keyword>
<name>A0A432MJP4_9BACT</name>
<evidence type="ECO:0000256" key="14">
    <source>
        <dbReference type="SAM" id="MobiDB-lite"/>
    </source>
</evidence>
<feature type="domain" description="Polysaccharide chain length determinant N-terminal" evidence="16">
    <location>
        <begin position="34"/>
        <end position="123"/>
    </location>
</feature>
<evidence type="ECO:0000256" key="7">
    <source>
        <dbReference type="ARBA" id="ARBA00022777"/>
    </source>
</evidence>
<feature type="region of interest" description="Disordered" evidence="14">
    <location>
        <begin position="781"/>
        <end position="802"/>
    </location>
</feature>
<evidence type="ECO:0000313" key="18">
    <source>
        <dbReference type="Proteomes" id="UP000280296"/>
    </source>
</evidence>
<protein>
    <submittedName>
        <fullName evidence="17">Polysaccharide biosynthesis tyrosine autokinase</fullName>
        <ecNumber evidence="17">2.7.10.2</ecNumber>
    </submittedName>
</protein>
<evidence type="ECO:0000256" key="4">
    <source>
        <dbReference type="ARBA" id="ARBA00022679"/>
    </source>
</evidence>
<comment type="caution">
    <text evidence="17">The sequence shown here is derived from an EMBL/GenBank/DDBJ whole genome shotgun (WGS) entry which is preliminary data.</text>
</comment>
<dbReference type="PANTHER" id="PTHR32309:SF13">
    <property type="entry name" value="FERRIC ENTEROBACTIN TRANSPORT PROTEIN FEPE"/>
    <property type="match status" value="1"/>
</dbReference>
<evidence type="ECO:0000259" key="16">
    <source>
        <dbReference type="Pfam" id="PF02706"/>
    </source>
</evidence>
<organism evidence="17 18">
    <name type="scientific">Tautonia sociabilis</name>
    <dbReference type="NCBI Taxonomy" id="2080755"/>
    <lineage>
        <taxon>Bacteria</taxon>
        <taxon>Pseudomonadati</taxon>
        <taxon>Planctomycetota</taxon>
        <taxon>Planctomycetia</taxon>
        <taxon>Isosphaerales</taxon>
        <taxon>Isosphaeraceae</taxon>
        <taxon>Tautonia</taxon>
    </lineage>
</organism>
<dbReference type="SUPFAM" id="SSF52540">
    <property type="entry name" value="P-loop containing nucleoside triphosphate hydrolases"/>
    <property type="match status" value="1"/>
</dbReference>
<comment type="similarity">
    <text evidence="2">Belongs to the etk/wzc family.</text>
</comment>
<evidence type="ECO:0000256" key="11">
    <source>
        <dbReference type="ARBA" id="ARBA00023137"/>
    </source>
</evidence>
<dbReference type="Proteomes" id="UP000280296">
    <property type="component" value="Unassembled WGS sequence"/>
</dbReference>
<evidence type="ECO:0000256" key="2">
    <source>
        <dbReference type="ARBA" id="ARBA00008883"/>
    </source>
</evidence>
<dbReference type="GO" id="GO:0042802">
    <property type="term" value="F:identical protein binding"/>
    <property type="evidence" value="ECO:0007669"/>
    <property type="project" value="UniProtKB-ARBA"/>
</dbReference>
<keyword evidence="11" id="KW-0829">Tyrosine-protein kinase</keyword>
<gene>
    <name evidence="17" type="ORF">TsocGM_11530</name>
</gene>
<comment type="catalytic activity">
    <reaction evidence="12">
        <text>L-tyrosyl-[protein] + ATP = O-phospho-L-tyrosyl-[protein] + ADP + H(+)</text>
        <dbReference type="Rhea" id="RHEA:10596"/>
        <dbReference type="Rhea" id="RHEA-COMP:10136"/>
        <dbReference type="Rhea" id="RHEA-COMP:20101"/>
        <dbReference type="ChEBI" id="CHEBI:15378"/>
        <dbReference type="ChEBI" id="CHEBI:30616"/>
        <dbReference type="ChEBI" id="CHEBI:46858"/>
        <dbReference type="ChEBI" id="CHEBI:61978"/>
        <dbReference type="ChEBI" id="CHEBI:456216"/>
    </reaction>
</comment>
<keyword evidence="10 15" id="KW-0472">Membrane</keyword>
<evidence type="ECO:0000256" key="13">
    <source>
        <dbReference type="SAM" id="Coils"/>
    </source>
</evidence>
<feature type="transmembrane region" description="Helical" evidence="15">
    <location>
        <begin position="456"/>
        <end position="478"/>
    </location>
</feature>
<dbReference type="Gene3D" id="3.40.50.300">
    <property type="entry name" value="P-loop containing nucleotide triphosphate hydrolases"/>
    <property type="match status" value="1"/>
</dbReference>
<evidence type="ECO:0000256" key="12">
    <source>
        <dbReference type="ARBA" id="ARBA00053015"/>
    </source>
</evidence>
<dbReference type="PANTHER" id="PTHR32309">
    <property type="entry name" value="TYROSINE-PROTEIN KINASE"/>
    <property type="match status" value="1"/>
</dbReference>
<dbReference type="EMBL" id="RYZH01000019">
    <property type="protein sequence ID" value="RUL87634.1"/>
    <property type="molecule type" value="Genomic_DNA"/>
</dbReference>
<evidence type="ECO:0000256" key="6">
    <source>
        <dbReference type="ARBA" id="ARBA00022741"/>
    </source>
</evidence>
<dbReference type="GO" id="GO:0005524">
    <property type="term" value="F:ATP binding"/>
    <property type="evidence" value="ECO:0007669"/>
    <property type="project" value="UniProtKB-KW"/>
</dbReference>
<dbReference type="FunFam" id="3.40.50.300:FF:000527">
    <property type="entry name" value="Tyrosine-protein kinase etk"/>
    <property type="match status" value="1"/>
</dbReference>
<dbReference type="GO" id="GO:0004715">
    <property type="term" value="F:non-membrane spanning protein tyrosine kinase activity"/>
    <property type="evidence" value="ECO:0007669"/>
    <property type="project" value="UniProtKB-EC"/>
</dbReference>
<dbReference type="NCBIfam" id="TIGR01007">
    <property type="entry name" value="eps_fam"/>
    <property type="match status" value="1"/>
</dbReference>
<dbReference type="EC" id="2.7.10.2" evidence="17"/>
<evidence type="ECO:0000313" key="17">
    <source>
        <dbReference type="EMBL" id="RUL87634.1"/>
    </source>
</evidence>
<dbReference type="GO" id="GO:0005886">
    <property type="term" value="C:plasma membrane"/>
    <property type="evidence" value="ECO:0007669"/>
    <property type="project" value="UniProtKB-SubCell"/>
</dbReference>
<feature type="compositionally biased region" description="Gly residues" evidence="14">
    <location>
        <begin position="782"/>
        <end position="802"/>
    </location>
</feature>
<dbReference type="InterPro" id="IPR027417">
    <property type="entry name" value="P-loop_NTPase"/>
</dbReference>
<feature type="region of interest" description="Disordered" evidence="14">
    <location>
        <begin position="1"/>
        <end position="27"/>
    </location>
</feature>
<keyword evidence="8" id="KW-0067">ATP-binding</keyword>
<accession>A0A432MJP4</accession>
<feature type="coiled-coil region" evidence="13">
    <location>
        <begin position="362"/>
        <end position="408"/>
    </location>
</feature>
<keyword evidence="9 15" id="KW-1133">Transmembrane helix</keyword>
<keyword evidence="18" id="KW-1185">Reference proteome</keyword>
<proteinExistence type="inferred from homology"/>
<reference evidence="17 18" key="1">
    <citation type="submission" date="2018-12" db="EMBL/GenBank/DDBJ databases">
        <authorList>
            <person name="Toschakov S.V."/>
        </authorList>
    </citation>
    <scope>NUCLEOTIDE SEQUENCE [LARGE SCALE GENOMIC DNA]</scope>
    <source>
        <strain evidence="17 18">GM2012</strain>
    </source>
</reference>
<dbReference type="InterPro" id="IPR003856">
    <property type="entry name" value="LPS_length_determ_N"/>
</dbReference>
<keyword evidence="5 15" id="KW-0812">Transmembrane</keyword>
<evidence type="ECO:0000256" key="8">
    <source>
        <dbReference type="ARBA" id="ARBA00022840"/>
    </source>
</evidence>
<evidence type="ECO:0000256" key="9">
    <source>
        <dbReference type="ARBA" id="ARBA00022989"/>
    </source>
</evidence>
<evidence type="ECO:0000256" key="5">
    <source>
        <dbReference type="ARBA" id="ARBA00022692"/>
    </source>
</evidence>
<evidence type="ECO:0000256" key="15">
    <source>
        <dbReference type="SAM" id="Phobius"/>
    </source>
</evidence>
<dbReference type="Pfam" id="PF10609">
    <property type="entry name" value="ParA"/>
    <property type="match status" value="1"/>
</dbReference>
<keyword evidence="7 17" id="KW-0418">Kinase</keyword>
<keyword evidence="4 17" id="KW-0808">Transferase</keyword>
<sequence length="802" mass="87289">MRLPDPQGSEADSTMSDRPLASDTNPSAHLGAAELKHLIRVVRREWRWSAVGLAVCLTAAAIYLVRTPRMYQATARVLVLETGRQPLKVTEADAGGGEGGVDRFPTYAAILSSPHIVGRAIEQVGVENLPTLQLAKREGKTPTQAAIEELDVSRPDRAASVLRIDYRARTKEEAVLLTDALIRSFEAFLEESYQSNNTKVVTLITEARDLISKELVDLEQKYLEIRKKNTVLATDQSGRSFITRRVDGWDSVINQTLVRAVELRTQLELGKSLREKGVGLAGIAYALGQFRGDPGESLAISSSAGRSQALASDYVRQLINEQQRLADRFGADYSRVRDIEEQIARVQQVAADSRRSVESVEVDDLILSIEQAVASVEALQQEYTDRFREDLEQARQILNDQAEEENIRAQLDRQQRLFNTVVDQLKQAQLVGEYSGVVTQTIEPPHALRKAVRPRVLLTLCMALMSGLVLGTMAALAADGLDSRVRSLDEVRSMLGSRILGVIPRLSKAELAETTEPGLVVHQRPGSLTAEAYRALRTGLEFVRRERDVRVIVVCSPSPGDGKSTVTSNLAIGLAQAGRRVLLIDCDLRKPSQDRIHGIDRAPGLSEVLRGISTWREVLQPSAAEDLRIMTTGGPVENPAELLMSERFRSLVAELRGEFDRVLIDTSPLLYVADPSIVAPSADGVLLVLRPSEIRRAAMHRVAEVVQMMGTPLLGSVVNADGSDDAQFLHAGRYYGRYGRSYGSVDGSGPRTGSVWPSGTAAGEGASASWAPASLLRRLRTGGPGPGFGNGGRGVNGNGKLG</sequence>
<feature type="compositionally biased region" description="Polar residues" evidence="14">
    <location>
        <begin position="10"/>
        <end position="27"/>
    </location>
</feature>
<evidence type="ECO:0000256" key="1">
    <source>
        <dbReference type="ARBA" id="ARBA00004651"/>
    </source>
</evidence>
<dbReference type="InterPro" id="IPR005702">
    <property type="entry name" value="Wzc-like_C"/>
</dbReference>
<dbReference type="CDD" id="cd05387">
    <property type="entry name" value="BY-kinase"/>
    <property type="match status" value="1"/>
</dbReference>
<dbReference type="Pfam" id="PF02706">
    <property type="entry name" value="Wzz"/>
    <property type="match status" value="1"/>
</dbReference>
<dbReference type="InterPro" id="IPR050445">
    <property type="entry name" value="Bact_polysacc_biosynth/exp"/>
</dbReference>